<comment type="similarity">
    <text evidence="2">Belongs to the sulfatase family.</text>
</comment>
<name>A0A6I9VPE0_9HYME</name>
<evidence type="ECO:0000256" key="5">
    <source>
        <dbReference type="ARBA" id="ARBA00022837"/>
    </source>
</evidence>
<dbReference type="PANTHER" id="PTHR10342">
    <property type="entry name" value="ARYLSULFATASE"/>
    <property type="match status" value="1"/>
</dbReference>
<dbReference type="GO" id="GO:0008484">
    <property type="term" value="F:sulfuric ester hydrolase activity"/>
    <property type="evidence" value="ECO:0007669"/>
    <property type="project" value="InterPro"/>
</dbReference>
<feature type="domain" description="Sulfatase N-terminal" evidence="7">
    <location>
        <begin position="14"/>
        <end position="76"/>
    </location>
</feature>
<evidence type="ECO:0000256" key="4">
    <source>
        <dbReference type="ARBA" id="ARBA00022801"/>
    </source>
</evidence>
<dbReference type="OrthoDB" id="103349at2759"/>
<evidence type="ECO:0000313" key="8">
    <source>
        <dbReference type="Proteomes" id="UP000504615"/>
    </source>
</evidence>
<sequence>MGMQGEDIQGGEPRGLPLNIKILPEHLRGLGYTTKLIGKWHVGYHTPQHTPLHRGFDSFLGFYNSHVSYHEYKYSYQVHILIVKKL</sequence>
<gene>
    <name evidence="9" type="primary">LOC105422737</name>
</gene>
<dbReference type="InterPro" id="IPR047115">
    <property type="entry name" value="ARSB"/>
</dbReference>
<keyword evidence="4" id="KW-0378">Hydrolase</keyword>
<evidence type="ECO:0000313" key="9">
    <source>
        <dbReference type="RefSeq" id="XP_011630536.1"/>
    </source>
</evidence>
<dbReference type="SUPFAM" id="SSF53649">
    <property type="entry name" value="Alkaline phosphatase-like"/>
    <property type="match status" value="1"/>
</dbReference>
<dbReference type="GeneID" id="105422737"/>
<keyword evidence="3" id="KW-0479">Metal-binding</keyword>
<comment type="cofactor">
    <cofactor evidence="1">
        <name>Ca(2+)</name>
        <dbReference type="ChEBI" id="CHEBI:29108"/>
    </cofactor>
</comment>
<dbReference type="Pfam" id="PF00884">
    <property type="entry name" value="Sulfatase"/>
    <property type="match status" value="1"/>
</dbReference>
<dbReference type="InterPro" id="IPR000917">
    <property type="entry name" value="Sulfatase_N"/>
</dbReference>
<dbReference type="Gene3D" id="3.40.720.10">
    <property type="entry name" value="Alkaline Phosphatase, subunit A"/>
    <property type="match status" value="1"/>
</dbReference>
<dbReference type="AlphaFoldDB" id="A0A6I9VPE0"/>
<evidence type="ECO:0000256" key="2">
    <source>
        <dbReference type="ARBA" id="ARBA00008779"/>
    </source>
</evidence>
<dbReference type="GO" id="GO:0046872">
    <property type="term" value="F:metal ion binding"/>
    <property type="evidence" value="ECO:0007669"/>
    <property type="project" value="UniProtKB-KW"/>
</dbReference>
<dbReference type="PANTHER" id="PTHR10342:SF274">
    <property type="entry name" value="ARYLSULFATASE B"/>
    <property type="match status" value="1"/>
</dbReference>
<dbReference type="KEGG" id="pbar:105422737"/>
<evidence type="ECO:0000256" key="1">
    <source>
        <dbReference type="ARBA" id="ARBA00001913"/>
    </source>
</evidence>
<evidence type="ECO:0000256" key="3">
    <source>
        <dbReference type="ARBA" id="ARBA00022723"/>
    </source>
</evidence>
<dbReference type="RefSeq" id="XP_011630536.1">
    <property type="nucleotide sequence ID" value="XM_011632234.1"/>
</dbReference>
<reference evidence="9" key="1">
    <citation type="submission" date="2025-08" db="UniProtKB">
        <authorList>
            <consortium name="RefSeq"/>
        </authorList>
    </citation>
    <scope>IDENTIFICATION</scope>
</reference>
<proteinExistence type="inferred from homology"/>
<organism evidence="8 9">
    <name type="scientific">Pogonomyrmex barbatus</name>
    <name type="common">red harvester ant</name>
    <dbReference type="NCBI Taxonomy" id="144034"/>
    <lineage>
        <taxon>Eukaryota</taxon>
        <taxon>Metazoa</taxon>
        <taxon>Ecdysozoa</taxon>
        <taxon>Arthropoda</taxon>
        <taxon>Hexapoda</taxon>
        <taxon>Insecta</taxon>
        <taxon>Pterygota</taxon>
        <taxon>Neoptera</taxon>
        <taxon>Endopterygota</taxon>
        <taxon>Hymenoptera</taxon>
        <taxon>Apocrita</taxon>
        <taxon>Aculeata</taxon>
        <taxon>Formicoidea</taxon>
        <taxon>Formicidae</taxon>
        <taxon>Myrmicinae</taxon>
        <taxon>Pogonomyrmex</taxon>
    </lineage>
</organism>
<accession>A0A6I9VPE0</accession>
<dbReference type="InterPro" id="IPR017850">
    <property type="entry name" value="Alkaline_phosphatase_core_sf"/>
</dbReference>
<evidence type="ECO:0000259" key="7">
    <source>
        <dbReference type="Pfam" id="PF00884"/>
    </source>
</evidence>
<feature type="non-terminal residue" evidence="9">
    <location>
        <position position="86"/>
    </location>
</feature>
<keyword evidence="5" id="KW-0106">Calcium</keyword>
<dbReference type="Proteomes" id="UP000504615">
    <property type="component" value="Unplaced"/>
</dbReference>
<protein>
    <submittedName>
        <fullName evidence="9">Arylsulfatase I-like</fullName>
    </submittedName>
</protein>
<dbReference type="InterPro" id="IPR024607">
    <property type="entry name" value="Sulfatase_CS"/>
</dbReference>
<keyword evidence="6" id="KW-0325">Glycoprotein</keyword>
<keyword evidence="8" id="KW-1185">Reference proteome</keyword>
<evidence type="ECO:0000256" key="6">
    <source>
        <dbReference type="ARBA" id="ARBA00023180"/>
    </source>
</evidence>
<dbReference type="PROSITE" id="PS00149">
    <property type="entry name" value="SULFATASE_2"/>
    <property type="match status" value="1"/>
</dbReference>